<proteinExistence type="predicted"/>
<dbReference type="GeneID" id="78078990"/>
<dbReference type="RefSeq" id="WP_139152365.1">
    <property type="nucleotide sequence ID" value="NZ_JAPFIM010000025.1"/>
</dbReference>
<reference evidence="1" key="1">
    <citation type="submission" date="2022-11" db="EMBL/GenBank/DDBJ databases">
        <title>Role of the vibriolysin VemA secreted by the emergent pathogen Vibrio europaeus in the colonization of Manila clam mucus.</title>
        <authorList>
            <person name="Martinez C."/>
            <person name="Rodriguez S."/>
            <person name="Vences A."/>
            <person name="Barja J.L."/>
            <person name="Toranzo A.E."/>
            <person name="Dubert J."/>
        </authorList>
    </citation>
    <scope>NUCLEOTIDE SEQUENCE</scope>
    <source>
        <strain evidence="1">3454</strain>
    </source>
</reference>
<sequence>MNADEETTECCIAAGNGDAKMNVPPKIQVKRLGYRRNKSQPIIDRTRFSEVPYDATQLCQLLHRQRTTKIPVVNQQPDPRLSLRDHVRLGTLLNESHPSSLAILPKTSFKEWSGTRRKWVLRRNV</sequence>
<comment type="caution">
    <text evidence="1">The sequence shown here is derived from an EMBL/GenBank/DDBJ whole genome shotgun (WGS) entry which is preliminary data.</text>
</comment>
<dbReference type="Proteomes" id="UP001150001">
    <property type="component" value="Unassembled WGS sequence"/>
</dbReference>
<gene>
    <name evidence="1" type="ORF">OPW20_25010</name>
</gene>
<accession>A0ABT5H364</accession>
<organism evidence="1 2">
    <name type="scientific">Vibrio europaeus</name>
    <dbReference type="NCBI Taxonomy" id="300876"/>
    <lineage>
        <taxon>Bacteria</taxon>
        <taxon>Pseudomonadati</taxon>
        <taxon>Pseudomonadota</taxon>
        <taxon>Gammaproteobacteria</taxon>
        <taxon>Vibrionales</taxon>
        <taxon>Vibrionaceae</taxon>
        <taxon>Vibrio</taxon>
        <taxon>Vibrio oreintalis group</taxon>
    </lineage>
</organism>
<keyword evidence="2" id="KW-1185">Reference proteome</keyword>
<evidence type="ECO:0000313" key="2">
    <source>
        <dbReference type="Proteomes" id="UP001150001"/>
    </source>
</evidence>
<name>A0ABT5H364_9VIBR</name>
<protein>
    <submittedName>
        <fullName evidence="1">Uncharacterized protein</fullName>
    </submittedName>
</protein>
<evidence type="ECO:0000313" key="1">
    <source>
        <dbReference type="EMBL" id="MDC5743327.1"/>
    </source>
</evidence>
<dbReference type="EMBL" id="JAPFIT010000033">
    <property type="protein sequence ID" value="MDC5743327.1"/>
    <property type="molecule type" value="Genomic_DNA"/>
</dbReference>